<dbReference type="AlphaFoldDB" id="A0A412WZK6"/>
<feature type="domain" description="RNA polymerase sigma-70 region 2" evidence="5">
    <location>
        <begin position="21"/>
        <end position="86"/>
    </location>
</feature>
<dbReference type="InterPro" id="IPR039425">
    <property type="entry name" value="RNA_pol_sigma-70-like"/>
</dbReference>
<dbReference type="GO" id="GO:0003677">
    <property type="term" value="F:DNA binding"/>
    <property type="evidence" value="ECO:0007669"/>
    <property type="project" value="InterPro"/>
</dbReference>
<dbReference type="RefSeq" id="WP_118260683.1">
    <property type="nucleotide sequence ID" value="NZ_CABJDM010000004.1"/>
</dbReference>
<dbReference type="EMBL" id="QRPV01000004">
    <property type="protein sequence ID" value="RHM45415.1"/>
    <property type="molecule type" value="Genomic_DNA"/>
</dbReference>
<evidence type="ECO:0000256" key="2">
    <source>
        <dbReference type="ARBA" id="ARBA00023015"/>
    </source>
</evidence>
<accession>A0A412WZK6</accession>
<evidence type="ECO:0000313" key="9">
    <source>
        <dbReference type="Proteomes" id="UP000283589"/>
    </source>
</evidence>
<dbReference type="Pfam" id="PF08281">
    <property type="entry name" value="Sigma70_r4_2"/>
    <property type="match status" value="1"/>
</dbReference>
<dbReference type="InterPro" id="IPR007627">
    <property type="entry name" value="RNA_pol_sigma70_r2"/>
</dbReference>
<dbReference type="PANTHER" id="PTHR43133">
    <property type="entry name" value="RNA POLYMERASE ECF-TYPE SIGMA FACTO"/>
    <property type="match status" value="1"/>
</dbReference>
<feature type="domain" description="RNA polymerase sigma factor 70 region 4 type 2" evidence="6">
    <location>
        <begin position="117"/>
        <end position="161"/>
    </location>
</feature>
<evidence type="ECO:0000256" key="3">
    <source>
        <dbReference type="ARBA" id="ARBA00023082"/>
    </source>
</evidence>
<keyword evidence="4" id="KW-0804">Transcription</keyword>
<dbReference type="SUPFAM" id="SSF88659">
    <property type="entry name" value="Sigma3 and sigma4 domains of RNA polymerase sigma factors"/>
    <property type="match status" value="1"/>
</dbReference>
<dbReference type="Proteomes" id="UP000283589">
    <property type="component" value="Unassembled WGS sequence"/>
</dbReference>
<name>A0A412WZK6_9BACT</name>
<dbReference type="InterPro" id="IPR013324">
    <property type="entry name" value="RNA_pol_sigma_r3/r4-like"/>
</dbReference>
<evidence type="ECO:0000259" key="6">
    <source>
        <dbReference type="Pfam" id="PF08281"/>
    </source>
</evidence>
<dbReference type="InterPro" id="IPR013325">
    <property type="entry name" value="RNA_pol_sigma_r2"/>
</dbReference>
<sequence length="186" mass="22064">MQNSFVSHLPDKDKEKTFRYLYEKYVVPLRYFAIKYINNQSIISDIVQDAFVRLWEKIQQFKDENEAKAFLYKVVQNACIDLIRHQEVAQKYVKHVISENTEEKSFLDNMLESEIFQALRTVFNELPPACKEVYLLSLQGKSHEEISLQMNITINTVKKHKNNANHYMRERLKYLLQIILTTGISI</sequence>
<dbReference type="EMBL" id="QRZA01000014">
    <property type="protein sequence ID" value="RGV33255.1"/>
    <property type="molecule type" value="Genomic_DNA"/>
</dbReference>
<reference evidence="9 10" key="1">
    <citation type="submission" date="2018-08" db="EMBL/GenBank/DDBJ databases">
        <title>A genome reference for cultivated species of the human gut microbiota.</title>
        <authorList>
            <person name="Zou Y."/>
            <person name="Xue W."/>
            <person name="Luo G."/>
        </authorList>
    </citation>
    <scope>NUCLEOTIDE SEQUENCE [LARGE SCALE GENOMIC DNA]</scope>
    <source>
        <strain evidence="7 9">AF14-49</strain>
        <strain evidence="8 10">AF34-33</strain>
    </source>
</reference>
<comment type="caution">
    <text evidence="7">The sequence shown here is derived from an EMBL/GenBank/DDBJ whole genome shotgun (WGS) entry which is preliminary data.</text>
</comment>
<dbReference type="GO" id="GO:0006352">
    <property type="term" value="P:DNA-templated transcription initiation"/>
    <property type="evidence" value="ECO:0007669"/>
    <property type="project" value="InterPro"/>
</dbReference>
<dbReference type="Gene3D" id="1.10.10.10">
    <property type="entry name" value="Winged helix-like DNA-binding domain superfamily/Winged helix DNA-binding domain"/>
    <property type="match status" value="1"/>
</dbReference>
<dbReference type="NCBIfam" id="TIGR02985">
    <property type="entry name" value="Sig70_bacteroi1"/>
    <property type="match status" value="1"/>
</dbReference>
<evidence type="ECO:0000256" key="1">
    <source>
        <dbReference type="ARBA" id="ARBA00010641"/>
    </source>
</evidence>
<dbReference type="NCBIfam" id="TIGR02937">
    <property type="entry name" value="sigma70-ECF"/>
    <property type="match status" value="1"/>
</dbReference>
<organism evidence="7 9">
    <name type="scientific">Butyricimonas virosa</name>
    <dbReference type="NCBI Taxonomy" id="544645"/>
    <lineage>
        <taxon>Bacteria</taxon>
        <taxon>Pseudomonadati</taxon>
        <taxon>Bacteroidota</taxon>
        <taxon>Bacteroidia</taxon>
        <taxon>Bacteroidales</taxon>
        <taxon>Odoribacteraceae</taxon>
        <taxon>Butyricimonas</taxon>
    </lineage>
</organism>
<dbReference type="Gene3D" id="1.10.1740.10">
    <property type="match status" value="1"/>
</dbReference>
<dbReference type="Pfam" id="PF04542">
    <property type="entry name" value="Sigma70_r2"/>
    <property type="match status" value="1"/>
</dbReference>
<comment type="similarity">
    <text evidence="1">Belongs to the sigma-70 factor family. ECF subfamily.</text>
</comment>
<evidence type="ECO:0000256" key="4">
    <source>
        <dbReference type="ARBA" id="ARBA00023163"/>
    </source>
</evidence>
<gene>
    <name evidence="7" type="ORF">DWW18_11650</name>
    <name evidence="8" type="ORF">DWZ68_05705</name>
</gene>
<proteinExistence type="inferred from homology"/>
<dbReference type="InterPro" id="IPR014284">
    <property type="entry name" value="RNA_pol_sigma-70_dom"/>
</dbReference>
<dbReference type="Proteomes" id="UP000286038">
    <property type="component" value="Unassembled WGS sequence"/>
</dbReference>
<evidence type="ECO:0000313" key="7">
    <source>
        <dbReference type="EMBL" id="RGV33255.1"/>
    </source>
</evidence>
<dbReference type="InterPro" id="IPR013249">
    <property type="entry name" value="RNA_pol_sigma70_r4_t2"/>
</dbReference>
<evidence type="ECO:0000313" key="10">
    <source>
        <dbReference type="Proteomes" id="UP000286038"/>
    </source>
</evidence>
<dbReference type="InterPro" id="IPR036388">
    <property type="entry name" value="WH-like_DNA-bd_sf"/>
</dbReference>
<evidence type="ECO:0000313" key="8">
    <source>
        <dbReference type="EMBL" id="RHM45415.1"/>
    </source>
</evidence>
<keyword evidence="2" id="KW-0805">Transcription regulation</keyword>
<dbReference type="GO" id="GO:0016987">
    <property type="term" value="F:sigma factor activity"/>
    <property type="evidence" value="ECO:0007669"/>
    <property type="project" value="UniProtKB-KW"/>
</dbReference>
<dbReference type="STRING" id="1121130.GCA_000519105_00001"/>
<dbReference type="PANTHER" id="PTHR43133:SF46">
    <property type="entry name" value="RNA POLYMERASE SIGMA-70 FACTOR ECF SUBFAMILY"/>
    <property type="match status" value="1"/>
</dbReference>
<evidence type="ECO:0000259" key="5">
    <source>
        <dbReference type="Pfam" id="PF04542"/>
    </source>
</evidence>
<keyword evidence="3" id="KW-0731">Sigma factor</keyword>
<protein>
    <submittedName>
        <fullName evidence="7">RNA polymerase sigma-70 factor</fullName>
    </submittedName>
</protein>
<dbReference type="SUPFAM" id="SSF88946">
    <property type="entry name" value="Sigma2 domain of RNA polymerase sigma factors"/>
    <property type="match status" value="1"/>
</dbReference>
<dbReference type="InterPro" id="IPR014327">
    <property type="entry name" value="RNA_pol_sigma70_bacteroid"/>
</dbReference>